<evidence type="ECO:0000313" key="2">
    <source>
        <dbReference type="EMBL" id="KAK8244677.1"/>
    </source>
</evidence>
<dbReference type="EMBL" id="JBBWRZ010000002">
    <property type="protein sequence ID" value="KAK8244677.1"/>
    <property type="molecule type" value="Genomic_DNA"/>
</dbReference>
<evidence type="ECO:0000313" key="3">
    <source>
        <dbReference type="Proteomes" id="UP001492380"/>
    </source>
</evidence>
<proteinExistence type="predicted"/>
<feature type="region of interest" description="Disordered" evidence="1">
    <location>
        <begin position="1"/>
        <end position="42"/>
    </location>
</feature>
<dbReference type="Proteomes" id="UP001492380">
    <property type="component" value="Unassembled WGS sequence"/>
</dbReference>
<reference evidence="2 3" key="1">
    <citation type="submission" date="2024-04" db="EMBL/GenBank/DDBJ databases">
        <title>Phyllosticta paracitricarpa is synonymous to the EU quarantine fungus P. citricarpa based on phylogenomic analyses.</title>
        <authorList>
            <consortium name="Lawrence Berkeley National Laboratory"/>
            <person name="Van Ingen-Buijs V.A."/>
            <person name="Van Westerhoven A.C."/>
            <person name="Haridas S."/>
            <person name="Skiadas P."/>
            <person name="Martin F."/>
            <person name="Groenewald J.Z."/>
            <person name="Crous P.W."/>
            <person name="Seidl M.F."/>
        </authorList>
    </citation>
    <scope>NUCLEOTIDE SEQUENCE [LARGE SCALE GENOMIC DNA]</scope>
    <source>
        <strain evidence="2 3">CBS 123374</strain>
    </source>
</reference>
<evidence type="ECO:0000256" key="1">
    <source>
        <dbReference type="SAM" id="MobiDB-lite"/>
    </source>
</evidence>
<keyword evidence="3" id="KW-1185">Reference proteome</keyword>
<comment type="caution">
    <text evidence="2">The sequence shown here is derived from an EMBL/GenBank/DDBJ whole genome shotgun (WGS) entry which is preliminary data.</text>
</comment>
<gene>
    <name evidence="2" type="ORF">HDK90DRAFT_463488</name>
</gene>
<feature type="compositionally biased region" description="Pro residues" evidence="1">
    <location>
        <begin position="1"/>
        <end position="23"/>
    </location>
</feature>
<organism evidence="2 3">
    <name type="scientific">Phyllosticta capitalensis</name>
    <dbReference type="NCBI Taxonomy" id="121624"/>
    <lineage>
        <taxon>Eukaryota</taxon>
        <taxon>Fungi</taxon>
        <taxon>Dikarya</taxon>
        <taxon>Ascomycota</taxon>
        <taxon>Pezizomycotina</taxon>
        <taxon>Dothideomycetes</taxon>
        <taxon>Dothideomycetes incertae sedis</taxon>
        <taxon>Botryosphaeriales</taxon>
        <taxon>Phyllostictaceae</taxon>
        <taxon>Phyllosticta</taxon>
    </lineage>
</organism>
<protein>
    <submittedName>
        <fullName evidence="2">Uncharacterized protein</fullName>
    </submittedName>
</protein>
<name>A0ABR1Z156_9PEZI</name>
<sequence>MPPRASTPPPTFSLPLLSPPPAPRRGRRLNPRNRTENINRHRRYASLDSITEMSGYGWEQDVSMDVMVFDDEEDCLVVYDGGDEDESEDTRDSQDEMDVEMGFQGGKLEHDQRHERCDTPIPQQPVFSYPSTTSASQQRFVTPFSNTDMAWEGNSSHTPVPPTPRLTHVKPVPFSSPPVLPSSSPPTFSPTTCYLPKTQQHLRSQTMHYHNQDPQTRENVTPVRPSAGISAFGFPSSSVHSSDGAFTSSPAGFGSASLYSGGTIPSSPILPTNGVKRGLDVVEEGDGGMGIGQRYVSKKFKHGMGLEDI</sequence>
<accession>A0ABR1Z156</accession>